<gene>
    <name evidence="1" type="ORF">ADEAN_000027200</name>
</gene>
<accession>S9WW64</accession>
<organism evidence="1 2">
    <name type="scientific">Angomonas deanei</name>
    <dbReference type="NCBI Taxonomy" id="59799"/>
    <lineage>
        <taxon>Eukaryota</taxon>
        <taxon>Discoba</taxon>
        <taxon>Euglenozoa</taxon>
        <taxon>Kinetoplastea</taxon>
        <taxon>Metakinetoplastina</taxon>
        <taxon>Trypanosomatida</taxon>
        <taxon>Trypanosomatidae</taxon>
        <taxon>Strigomonadinae</taxon>
        <taxon>Angomonas</taxon>
    </lineage>
</organism>
<dbReference type="AlphaFoldDB" id="S9WW64"/>
<dbReference type="Proteomes" id="UP000515908">
    <property type="component" value="Chromosome 01"/>
</dbReference>
<name>S9WW64_9TRYP</name>
<dbReference type="OrthoDB" id="249894at2759"/>
<protein>
    <submittedName>
        <fullName evidence="1">Uncharacterized protein</fullName>
    </submittedName>
</protein>
<dbReference type="PANTHER" id="PTHR40736">
    <property type="match status" value="1"/>
</dbReference>
<dbReference type="EMBL" id="LR877145">
    <property type="protein sequence ID" value="CAD2212860.1"/>
    <property type="molecule type" value="Genomic_DNA"/>
</dbReference>
<dbReference type="VEuPathDB" id="TriTrypDB:ADEAN_000027200"/>
<dbReference type="PANTHER" id="PTHR40736:SF1">
    <property type="match status" value="1"/>
</dbReference>
<reference evidence="1 2" key="1">
    <citation type="submission" date="2020-08" db="EMBL/GenBank/DDBJ databases">
        <authorList>
            <person name="Newling K."/>
            <person name="Davey J."/>
            <person name="Forrester S."/>
        </authorList>
    </citation>
    <scope>NUCLEOTIDE SEQUENCE [LARGE SCALE GENOMIC DNA]</scope>
    <source>
        <strain evidence="2">Crithidia deanei Carvalho (ATCC PRA-265)</strain>
    </source>
</reference>
<evidence type="ECO:0000313" key="2">
    <source>
        <dbReference type="Proteomes" id="UP000515908"/>
    </source>
</evidence>
<evidence type="ECO:0000313" key="1">
    <source>
        <dbReference type="EMBL" id="CAD2212860.1"/>
    </source>
</evidence>
<proteinExistence type="predicted"/>
<keyword evidence="2" id="KW-1185">Reference proteome</keyword>
<sequence length="134" mass="14976">MFHRQTIRLARQPISKFLRDPKESQTFEQTLARCNKEQIDMASGLSSEFLKLQSMLFRYRVARLADECAFVAKHPTSSFPSASMLCVHLLALPAVFWTAMCVGRFSWVPLVGPTLKEKPAVASDASAEAAKAKK</sequence>